<reference evidence="1" key="1">
    <citation type="submission" date="2020-06" db="EMBL/GenBank/DDBJ databases">
        <authorList>
            <person name="Li T."/>
            <person name="Hu X."/>
            <person name="Zhang T."/>
            <person name="Song X."/>
            <person name="Zhang H."/>
            <person name="Dai N."/>
            <person name="Sheng W."/>
            <person name="Hou X."/>
            <person name="Wei L."/>
        </authorList>
    </citation>
    <scope>NUCLEOTIDE SEQUENCE</scope>
    <source>
        <strain evidence="1">G01</strain>
        <tissue evidence="1">Leaf</tissue>
    </source>
</reference>
<gene>
    <name evidence="1" type="ORF">Sangu_0201100</name>
</gene>
<proteinExistence type="predicted"/>
<name>A0AAW2RN75_9LAMI</name>
<protein>
    <submittedName>
        <fullName evidence="1">Uncharacterized protein</fullName>
    </submittedName>
</protein>
<reference evidence="1" key="2">
    <citation type="journal article" date="2024" name="Plant">
        <title>Genomic evolution and insights into agronomic trait innovations of Sesamum species.</title>
        <authorList>
            <person name="Miao H."/>
            <person name="Wang L."/>
            <person name="Qu L."/>
            <person name="Liu H."/>
            <person name="Sun Y."/>
            <person name="Le M."/>
            <person name="Wang Q."/>
            <person name="Wei S."/>
            <person name="Zheng Y."/>
            <person name="Lin W."/>
            <person name="Duan Y."/>
            <person name="Cao H."/>
            <person name="Xiong S."/>
            <person name="Wang X."/>
            <person name="Wei L."/>
            <person name="Li C."/>
            <person name="Ma Q."/>
            <person name="Ju M."/>
            <person name="Zhao R."/>
            <person name="Li G."/>
            <person name="Mu C."/>
            <person name="Tian Q."/>
            <person name="Mei H."/>
            <person name="Zhang T."/>
            <person name="Gao T."/>
            <person name="Zhang H."/>
        </authorList>
    </citation>
    <scope>NUCLEOTIDE SEQUENCE</scope>
    <source>
        <strain evidence="1">G01</strain>
    </source>
</reference>
<organism evidence="1">
    <name type="scientific">Sesamum angustifolium</name>
    <dbReference type="NCBI Taxonomy" id="2727405"/>
    <lineage>
        <taxon>Eukaryota</taxon>
        <taxon>Viridiplantae</taxon>
        <taxon>Streptophyta</taxon>
        <taxon>Embryophyta</taxon>
        <taxon>Tracheophyta</taxon>
        <taxon>Spermatophyta</taxon>
        <taxon>Magnoliopsida</taxon>
        <taxon>eudicotyledons</taxon>
        <taxon>Gunneridae</taxon>
        <taxon>Pentapetalae</taxon>
        <taxon>asterids</taxon>
        <taxon>lamiids</taxon>
        <taxon>Lamiales</taxon>
        <taxon>Pedaliaceae</taxon>
        <taxon>Sesamum</taxon>
    </lineage>
</organism>
<accession>A0AAW2RN75</accession>
<sequence>MLNFAMEGAKAPLAMGASTKLLVEMLPSTSLLVGAHASALGWAEANALTSGLLGVSALTDRPAGPRRRASVLWPRGSSCPPTLSFGVGPSCRPASTPDLVVLDDDDSLAFEVIEAIRNLPDCPADSLDISFELVSSSPRVVSNKMFDPISDEVVEECSSVPRVRCRLMDVDSCDSILSRDEFHFLQESHNSFSPVEFPLPSPGDRIKIPPPGFFTVYSVYFFSGLFLPPHPLLLEIVRSVGRSIYQFTPNSFMYFLGPFIVSAFLA</sequence>
<dbReference type="AlphaFoldDB" id="A0AAW2RN75"/>
<dbReference type="EMBL" id="JACGWK010000001">
    <property type="protein sequence ID" value="KAL0381368.1"/>
    <property type="molecule type" value="Genomic_DNA"/>
</dbReference>
<comment type="caution">
    <text evidence="1">The sequence shown here is derived from an EMBL/GenBank/DDBJ whole genome shotgun (WGS) entry which is preliminary data.</text>
</comment>
<evidence type="ECO:0000313" key="1">
    <source>
        <dbReference type="EMBL" id="KAL0381368.1"/>
    </source>
</evidence>